<dbReference type="Proteomes" id="UP000324222">
    <property type="component" value="Unassembled WGS sequence"/>
</dbReference>
<accession>A0A5B7IHS2</accession>
<organism evidence="1 2">
    <name type="scientific">Portunus trituberculatus</name>
    <name type="common">Swimming crab</name>
    <name type="synonym">Neptunus trituberculatus</name>
    <dbReference type="NCBI Taxonomy" id="210409"/>
    <lineage>
        <taxon>Eukaryota</taxon>
        <taxon>Metazoa</taxon>
        <taxon>Ecdysozoa</taxon>
        <taxon>Arthropoda</taxon>
        <taxon>Crustacea</taxon>
        <taxon>Multicrustacea</taxon>
        <taxon>Malacostraca</taxon>
        <taxon>Eumalacostraca</taxon>
        <taxon>Eucarida</taxon>
        <taxon>Decapoda</taxon>
        <taxon>Pleocyemata</taxon>
        <taxon>Brachyura</taxon>
        <taxon>Eubrachyura</taxon>
        <taxon>Portunoidea</taxon>
        <taxon>Portunidae</taxon>
        <taxon>Portuninae</taxon>
        <taxon>Portunus</taxon>
    </lineage>
</organism>
<evidence type="ECO:0000313" key="1">
    <source>
        <dbReference type="EMBL" id="MPC81795.1"/>
    </source>
</evidence>
<comment type="caution">
    <text evidence="1">The sequence shown here is derived from an EMBL/GenBank/DDBJ whole genome shotgun (WGS) entry which is preliminary data.</text>
</comment>
<dbReference type="AlphaFoldDB" id="A0A5B7IHS2"/>
<sequence>MEKANICRIRPSLPSHHLVIIRALRPFGNCSPDPSSLAGLPHCAVARAGYRCLMMRAHLAAASYSVVHYQEKTLLLLTRKTLISISCFHTFSSSLASVVFNITVITCSQKEHY</sequence>
<dbReference type="EMBL" id="VSRR010058037">
    <property type="protein sequence ID" value="MPC81795.1"/>
    <property type="molecule type" value="Genomic_DNA"/>
</dbReference>
<keyword evidence="2" id="KW-1185">Reference proteome</keyword>
<proteinExistence type="predicted"/>
<reference evidence="1 2" key="1">
    <citation type="submission" date="2019-05" db="EMBL/GenBank/DDBJ databases">
        <title>Another draft genome of Portunus trituberculatus and its Hox gene families provides insights of decapod evolution.</title>
        <authorList>
            <person name="Jeong J.-H."/>
            <person name="Song I."/>
            <person name="Kim S."/>
            <person name="Choi T."/>
            <person name="Kim D."/>
            <person name="Ryu S."/>
            <person name="Kim W."/>
        </authorList>
    </citation>
    <scope>NUCLEOTIDE SEQUENCE [LARGE SCALE GENOMIC DNA]</scope>
    <source>
        <tissue evidence="1">Muscle</tissue>
    </source>
</reference>
<protein>
    <submittedName>
        <fullName evidence="1">Uncharacterized protein</fullName>
    </submittedName>
</protein>
<gene>
    <name evidence="1" type="ORF">E2C01_076429</name>
</gene>
<evidence type="ECO:0000313" key="2">
    <source>
        <dbReference type="Proteomes" id="UP000324222"/>
    </source>
</evidence>
<name>A0A5B7IHS2_PORTR</name>